<dbReference type="InterPro" id="IPR017138">
    <property type="entry name" value="Asp_Glu_LeuTrfase"/>
</dbReference>
<evidence type="ECO:0000313" key="8">
    <source>
        <dbReference type="EMBL" id="RDC59319.1"/>
    </source>
</evidence>
<keyword evidence="2 4" id="KW-0808">Transferase</keyword>
<dbReference type="AlphaFoldDB" id="A0A369Q8R7"/>
<reference evidence="8 9" key="1">
    <citation type="submission" date="2018-04" db="EMBL/GenBank/DDBJ databases">
        <title>Altererythrobacter sp. HME9302 genome sequencing and assembly.</title>
        <authorList>
            <person name="Kang H."/>
            <person name="Kim H."/>
            <person name="Joh K."/>
        </authorList>
    </citation>
    <scope>NUCLEOTIDE SEQUENCE [LARGE SCALE GENOMIC DNA]</scope>
    <source>
        <strain evidence="8 9">HME9302</strain>
    </source>
</reference>
<dbReference type="RefSeq" id="WP_115365693.1">
    <property type="nucleotide sequence ID" value="NZ_QBKA01000002.1"/>
</dbReference>
<dbReference type="Pfam" id="PF04376">
    <property type="entry name" value="ATE_N"/>
    <property type="match status" value="1"/>
</dbReference>
<evidence type="ECO:0000259" key="7">
    <source>
        <dbReference type="Pfam" id="PF04377"/>
    </source>
</evidence>
<dbReference type="NCBIfam" id="NF002346">
    <property type="entry name" value="PRK01305.2-3"/>
    <property type="match status" value="1"/>
</dbReference>
<gene>
    <name evidence="8" type="primary">ate1</name>
    <name evidence="4" type="synonym">bpt</name>
    <name evidence="8" type="ORF">HME9302_00506</name>
</gene>
<comment type="function">
    <text evidence="4">Functions in the N-end rule pathway of protein degradation where it conjugates Leu from its aminoacyl-tRNA to the N-termini of proteins containing an N-terminal aspartate or glutamate.</text>
</comment>
<keyword evidence="1 4" id="KW-0963">Cytoplasm</keyword>
<dbReference type="NCBIfam" id="NF002343">
    <property type="entry name" value="PRK01305.1-4"/>
    <property type="match status" value="1"/>
</dbReference>
<dbReference type="NCBIfam" id="NF002342">
    <property type="entry name" value="PRK01305.1-3"/>
    <property type="match status" value="1"/>
</dbReference>
<proteinExistence type="inferred from homology"/>
<dbReference type="PANTHER" id="PTHR21367">
    <property type="entry name" value="ARGININE-TRNA-PROTEIN TRANSFERASE 1"/>
    <property type="match status" value="1"/>
</dbReference>
<dbReference type="GO" id="GO:0008914">
    <property type="term" value="F:leucyl-tRNA--protein transferase activity"/>
    <property type="evidence" value="ECO:0007669"/>
    <property type="project" value="UniProtKB-UniRule"/>
</dbReference>
<dbReference type="InterPro" id="IPR030700">
    <property type="entry name" value="N-end_Aminoacyl_Trfase"/>
</dbReference>
<evidence type="ECO:0000313" key="9">
    <source>
        <dbReference type="Proteomes" id="UP000253727"/>
    </source>
</evidence>
<comment type="subcellular location">
    <subcellularLocation>
        <location evidence="4">Cytoplasm</location>
    </subcellularLocation>
</comment>
<dbReference type="EC" id="2.3.2.29" evidence="4"/>
<comment type="catalytic activity">
    <reaction evidence="4">
        <text>N-terminal L-glutamyl-[protein] + L-leucyl-tRNA(Leu) = N-terminal L-leucyl-L-glutamyl-[protein] + tRNA(Leu) + H(+)</text>
        <dbReference type="Rhea" id="RHEA:50412"/>
        <dbReference type="Rhea" id="RHEA-COMP:9613"/>
        <dbReference type="Rhea" id="RHEA-COMP:9622"/>
        <dbReference type="Rhea" id="RHEA-COMP:12664"/>
        <dbReference type="Rhea" id="RHEA-COMP:12668"/>
        <dbReference type="ChEBI" id="CHEBI:15378"/>
        <dbReference type="ChEBI" id="CHEBI:64721"/>
        <dbReference type="ChEBI" id="CHEBI:78442"/>
        <dbReference type="ChEBI" id="CHEBI:78494"/>
        <dbReference type="ChEBI" id="CHEBI:133041"/>
        <dbReference type="EC" id="2.3.2.29"/>
    </reaction>
</comment>
<evidence type="ECO:0000259" key="6">
    <source>
        <dbReference type="Pfam" id="PF04376"/>
    </source>
</evidence>
<dbReference type="GO" id="GO:0004057">
    <property type="term" value="F:arginyl-tRNA--protein transferase activity"/>
    <property type="evidence" value="ECO:0007669"/>
    <property type="project" value="InterPro"/>
</dbReference>
<dbReference type="InterPro" id="IPR007471">
    <property type="entry name" value="N-end_Aminoacyl_Trfase_N"/>
</dbReference>
<accession>A0A369Q8R7</accession>
<comment type="caution">
    <text evidence="8">The sequence shown here is derived from an EMBL/GenBank/DDBJ whole genome shotgun (WGS) entry which is preliminary data.</text>
</comment>
<dbReference type="PANTHER" id="PTHR21367:SF1">
    <property type="entry name" value="ARGINYL-TRNA--PROTEIN TRANSFERASE 1"/>
    <property type="match status" value="1"/>
</dbReference>
<dbReference type="Pfam" id="PF04377">
    <property type="entry name" value="ATE_C"/>
    <property type="match status" value="1"/>
</dbReference>
<dbReference type="HAMAP" id="MF_00689">
    <property type="entry name" value="Bpt"/>
    <property type="match status" value="1"/>
</dbReference>
<evidence type="ECO:0000256" key="4">
    <source>
        <dbReference type="HAMAP-Rule" id="MF_00689"/>
    </source>
</evidence>
<keyword evidence="9" id="KW-1185">Reference proteome</keyword>
<protein>
    <recommendedName>
        <fullName evidence="4">Aspartate/glutamate leucyltransferase</fullName>
        <ecNumber evidence="4">2.3.2.29</ecNumber>
    </recommendedName>
</protein>
<dbReference type="EMBL" id="QBKA01000002">
    <property type="protein sequence ID" value="RDC59319.1"/>
    <property type="molecule type" value="Genomic_DNA"/>
</dbReference>
<dbReference type="OrthoDB" id="9782022at2"/>
<evidence type="ECO:0000256" key="2">
    <source>
        <dbReference type="ARBA" id="ARBA00022679"/>
    </source>
</evidence>
<dbReference type="GO" id="GO:0071596">
    <property type="term" value="P:ubiquitin-dependent protein catabolic process via the N-end rule pathway"/>
    <property type="evidence" value="ECO:0007669"/>
    <property type="project" value="InterPro"/>
</dbReference>
<dbReference type="InterPro" id="IPR016181">
    <property type="entry name" value="Acyl_CoA_acyltransferase"/>
</dbReference>
<evidence type="ECO:0000256" key="5">
    <source>
        <dbReference type="SAM" id="MobiDB-lite"/>
    </source>
</evidence>
<comment type="similarity">
    <text evidence="4">Belongs to the R-transferase family. Bpt subfamily.</text>
</comment>
<comment type="catalytic activity">
    <reaction evidence="4">
        <text>N-terminal L-aspartyl-[protein] + L-leucyl-tRNA(Leu) = N-terminal L-leucyl-L-aspartyl-[protein] + tRNA(Leu) + H(+)</text>
        <dbReference type="Rhea" id="RHEA:50420"/>
        <dbReference type="Rhea" id="RHEA-COMP:9613"/>
        <dbReference type="Rhea" id="RHEA-COMP:9622"/>
        <dbReference type="Rhea" id="RHEA-COMP:12669"/>
        <dbReference type="Rhea" id="RHEA-COMP:12674"/>
        <dbReference type="ChEBI" id="CHEBI:15378"/>
        <dbReference type="ChEBI" id="CHEBI:64720"/>
        <dbReference type="ChEBI" id="CHEBI:78442"/>
        <dbReference type="ChEBI" id="CHEBI:78494"/>
        <dbReference type="ChEBI" id="CHEBI:133042"/>
        <dbReference type="EC" id="2.3.2.29"/>
    </reaction>
</comment>
<keyword evidence="3 4" id="KW-0012">Acyltransferase</keyword>
<name>A0A369Q8R7_9SPHN</name>
<organism evidence="8 9">
    <name type="scientific">Alteripontixanthobacter maritimus</name>
    <dbReference type="NCBI Taxonomy" id="2161824"/>
    <lineage>
        <taxon>Bacteria</taxon>
        <taxon>Pseudomonadati</taxon>
        <taxon>Pseudomonadota</taxon>
        <taxon>Alphaproteobacteria</taxon>
        <taxon>Sphingomonadales</taxon>
        <taxon>Erythrobacteraceae</taxon>
        <taxon>Alteripontixanthobacter</taxon>
    </lineage>
</organism>
<feature type="domain" description="N-end aminoacyl transferase N-terminal" evidence="6">
    <location>
        <begin position="17"/>
        <end position="86"/>
    </location>
</feature>
<dbReference type="SUPFAM" id="SSF55729">
    <property type="entry name" value="Acyl-CoA N-acyltransferases (Nat)"/>
    <property type="match status" value="1"/>
</dbReference>
<evidence type="ECO:0000256" key="3">
    <source>
        <dbReference type="ARBA" id="ARBA00023315"/>
    </source>
</evidence>
<dbReference type="InterPro" id="IPR007472">
    <property type="entry name" value="N-end_Aminoacyl_Trfase_C"/>
</dbReference>
<dbReference type="Proteomes" id="UP000253727">
    <property type="component" value="Unassembled WGS sequence"/>
</dbReference>
<dbReference type="GO" id="GO:0005737">
    <property type="term" value="C:cytoplasm"/>
    <property type="evidence" value="ECO:0007669"/>
    <property type="project" value="UniProtKB-SubCell"/>
</dbReference>
<dbReference type="PIRSF" id="PIRSF037208">
    <property type="entry name" value="ATE_pro_prd"/>
    <property type="match status" value="1"/>
</dbReference>
<sequence>MTAPVRFPRFFVTSPAPCPYLDGRMERKVFTELKGEHSAQLNETLGRIGFRRSQTVAYRPSCADCQACVSVRVVAKEFAPSTTQKRNIRRNRDLEVTECRPWATEEQFDLLQRYLGVRHPGGGMANMEEMDYADMVEHTPVSSYVLEYREPSLDGISKGRLVGACLTDRQGDGLSMIYSFYDPEHEARSGLGNYIILDHIQRAARDGQSYVYLGYWVDGSDRMQYKIRYRPIDKLGPDGWQRMEREEQDRLIAAAVAPKTRIVDTAAGAPAATDVGSATKDGKQSQYRFAD</sequence>
<feature type="domain" description="N-end rule aminoacyl transferase C-terminal" evidence="7">
    <location>
        <begin position="106"/>
        <end position="234"/>
    </location>
</feature>
<feature type="region of interest" description="Disordered" evidence="5">
    <location>
        <begin position="268"/>
        <end position="291"/>
    </location>
</feature>
<evidence type="ECO:0000256" key="1">
    <source>
        <dbReference type="ARBA" id="ARBA00022490"/>
    </source>
</evidence>